<feature type="compositionally biased region" description="Low complexity" evidence="2">
    <location>
        <begin position="1054"/>
        <end position="1083"/>
    </location>
</feature>
<evidence type="ECO:0000256" key="1">
    <source>
        <dbReference type="SAM" id="Coils"/>
    </source>
</evidence>
<feature type="transmembrane region" description="Helical" evidence="3">
    <location>
        <begin position="916"/>
        <end position="938"/>
    </location>
</feature>
<reference evidence="4" key="1">
    <citation type="submission" date="2020-04" db="EMBL/GenBank/DDBJ databases">
        <title>Hybrid Assembly of Korean Phytophthora infestans isolates.</title>
        <authorList>
            <person name="Prokchorchik M."/>
            <person name="Lee Y."/>
            <person name="Seo J."/>
            <person name="Cho J.-H."/>
            <person name="Park Y.-E."/>
            <person name="Jang D.-C."/>
            <person name="Im J.-S."/>
            <person name="Choi J.-G."/>
            <person name="Park H.-J."/>
            <person name="Lee G.-B."/>
            <person name="Lee Y.-G."/>
            <person name="Hong S.-Y."/>
            <person name="Cho K."/>
            <person name="Sohn K.H."/>
        </authorList>
    </citation>
    <scope>NUCLEOTIDE SEQUENCE</scope>
    <source>
        <strain evidence="4">KR_1_A1</strain>
        <strain evidence="5">KR_2_A2</strain>
    </source>
</reference>
<organism evidence="4 6">
    <name type="scientific">Phytophthora infestans</name>
    <name type="common">Potato late blight agent</name>
    <name type="synonym">Botrytis infestans</name>
    <dbReference type="NCBI Taxonomy" id="4787"/>
    <lineage>
        <taxon>Eukaryota</taxon>
        <taxon>Sar</taxon>
        <taxon>Stramenopiles</taxon>
        <taxon>Oomycota</taxon>
        <taxon>Peronosporomycetes</taxon>
        <taxon>Peronosporales</taxon>
        <taxon>Peronosporaceae</taxon>
        <taxon>Phytophthora</taxon>
    </lineage>
</organism>
<keyword evidence="6" id="KW-1185">Reference proteome</keyword>
<feature type="compositionally biased region" description="Basic and acidic residues" evidence="2">
    <location>
        <begin position="60"/>
        <end position="84"/>
    </location>
</feature>
<evidence type="ECO:0000256" key="2">
    <source>
        <dbReference type="SAM" id="MobiDB-lite"/>
    </source>
</evidence>
<feature type="region of interest" description="Disordered" evidence="2">
    <location>
        <begin position="1"/>
        <end position="122"/>
    </location>
</feature>
<comment type="caution">
    <text evidence="4">The sequence shown here is derived from an EMBL/GenBank/DDBJ whole genome shotgun (WGS) entry which is preliminary data.</text>
</comment>
<feature type="compositionally biased region" description="Basic and acidic residues" evidence="2">
    <location>
        <begin position="106"/>
        <end position="122"/>
    </location>
</feature>
<keyword evidence="3" id="KW-0472">Membrane</keyword>
<proteinExistence type="predicted"/>
<evidence type="ECO:0000256" key="3">
    <source>
        <dbReference type="SAM" id="Phobius"/>
    </source>
</evidence>
<feature type="coiled-coil region" evidence="1">
    <location>
        <begin position="832"/>
        <end position="859"/>
    </location>
</feature>
<feature type="compositionally biased region" description="Basic residues" evidence="2">
    <location>
        <begin position="1092"/>
        <end position="1102"/>
    </location>
</feature>
<keyword evidence="3" id="KW-0812">Transmembrane</keyword>
<dbReference type="Proteomes" id="UP000704712">
    <property type="component" value="Unassembled WGS sequence"/>
</dbReference>
<protein>
    <recommendedName>
        <fullName evidence="7">Transmembrane protein</fullName>
    </recommendedName>
</protein>
<name>A0A833WJC1_PHYIN</name>
<dbReference type="EMBL" id="WSZM01000237">
    <property type="protein sequence ID" value="KAF4037685.1"/>
    <property type="molecule type" value="Genomic_DNA"/>
</dbReference>
<feature type="transmembrane region" description="Helical" evidence="3">
    <location>
        <begin position="170"/>
        <end position="190"/>
    </location>
</feature>
<feature type="compositionally biased region" description="Acidic residues" evidence="2">
    <location>
        <begin position="1007"/>
        <end position="1018"/>
    </location>
</feature>
<evidence type="ECO:0000313" key="4">
    <source>
        <dbReference type="EMBL" id="KAF4037685.1"/>
    </source>
</evidence>
<evidence type="ECO:0000313" key="6">
    <source>
        <dbReference type="Proteomes" id="UP000602510"/>
    </source>
</evidence>
<dbReference type="EMBL" id="JAACNO010000267">
    <property type="protein sequence ID" value="KAF4148458.1"/>
    <property type="molecule type" value="Genomic_DNA"/>
</dbReference>
<evidence type="ECO:0000313" key="5">
    <source>
        <dbReference type="EMBL" id="KAF4148458.1"/>
    </source>
</evidence>
<feature type="region of interest" description="Disordered" evidence="2">
    <location>
        <begin position="789"/>
        <end position="821"/>
    </location>
</feature>
<keyword evidence="3" id="KW-1133">Transmembrane helix</keyword>
<sequence length="1102" mass="121321">MPPPSPTRDGPKKQSVECEASKVKSPEPRQRRRSMEAVPMEPQETMAATYTKKYLQRRRSQVDEAHKEQQRRSSGCRRMERRCSSSDAEFFTEPLKDNESLPPVEKQQENNCHEENGHHHSGDTTVATDLAATGKGVQTENDGHFAMIVRDQSVKVTMTKKRKAPCGRSTLALAVVAGVVTVTVGGGIAICRMYPSSPAAISIRFVATKTEEILTRLLSELQREMRYLSEHMGETLQTQWTTLMLNQKLRNTARAADVLVSSGLTTVATVHLTSILHQLRPTRDALKLSMEWIQSQMHTVFSLKQLEFSGVSGILDQARSVLLIALSSLTETLTHGTAWTQSALDWTGLKSHMSDVSLSSHKFLAPLETTQAAIQSIARELTTQESQALQDVKRLENYRLTIASDTNAILAETRDFALESIGKVKMAALEAIERRLKLLEERYARSFDQALKEYERTSQQVEKEGGAEITVESQAQVDAAMAMKRALTADDGKPAEVPVADDYELSSDGLRDDVATGGIELGDVEAEELAEASVVAEQGAAEESDKEEVVIAPELLKEGLMTINHAEEPAQEQSFEVLETEDAIEELAQISAELTDQDAKLSTSVDEMLRLSMSASKDQGDGVVKIAKENVVTNELESVDKQVEGKLEETLFTEVVVDVDSTLLEIERTQVELTELLEAQNLSTVDASRQEGDGLHLNVRADETDLEHDVEADSAAAKGTAERAFAAVKTRMATQPGPEMEGGVDEEKTTIELMLTEEHAEEHSDVLTDDTEMEVRTEEIKAEVVLSVERESENDAVATGKETEERDVDAVDDAPSGEQPKKDVHVAISNEIEALETVVAKELEELEQLEQVLLQTEGVRVEEELRAIAKEEASWLQSEEAAPQQDSLSDQRTATIDTNAPADVKSEGPPASTSPLMQICLLSLVFLGFAALAAYLLIRYHKPKVVARSPRRKRWQRLADLDDSDTEEVVLMQDSSDEEDAEGASKEPPEEVELTSSVELKATTIEASDEEVDDGEETVETHEIVEEHEELVEDEAESKATRTVVVESVQTTYTADHPASSSSDTSADDSSASTANTSVSTPPKDTPDTSRRPRRSRRHTHM</sequence>
<feature type="compositionally biased region" description="Acidic residues" evidence="2">
    <location>
        <begin position="1026"/>
        <end position="1036"/>
    </location>
</feature>
<feature type="region of interest" description="Disordered" evidence="2">
    <location>
        <begin position="966"/>
        <end position="1102"/>
    </location>
</feature>
<keyword evidence="1" id="KW-0175">Coiled coil</keyword>
<dbReference type="Proteomes" id="UP000602510">
    <property type="component" value="Unassembled WGS sequence"/>
</dbReference>
<feature type="compositionally biased region" description="Basic and acidic residues" evidence="2">
    <location>
        <begin position="9"/>
        <end position="35"/>
    </location>
</feature>
<gene>
    <name evidence="4" type="ORF">GN244_ATG10423</name>
    <name evidence="5" type="ORF">GN958_ATG02299</name>
</gene>
<evidence type="ECO:0008006" key="7">
    <source>
        <dbReference type="Google" id="ProtNLM"/>
    </source>
</evidence>
<accession>A0A833WJC1</accession>
<feature type="coiled-coil region" evidence="1">
    <location>
        <begin position="429"/>
        <end position="464"/>
    </location>
</feature>
<dbReference type="AlphaFoldDB" id="A0A833WJC1"/>